<feature type="compositionally biased region" description="Low complexity" evidence="1">
    <location>
        <begin position="430"/>
        <end position="441"/>
    </location>
</feature>
<dbReference type="Proteomes" id="UP000677898">
    <property type="component" value="Plasmid pLLRS-1"/>
</dbReference>
<reference evidence="2 3" key="1">
    <citation type="journal article" date="2021" name="Phytopathology">
        <title>Complete genome sequence of Ralstonia syzygii subsp. indonesiensis strain LLRS-1, isolated from wilted tobacco in China.</title>
        <authorList>
            <person name="Lu C.H."/>
            <person name="Li J.Y."/>
            <person name="Mi M.G."/>
            <person name="Lin Z.L."/>
            <person name="Jiang N."/>
            <person name="Gai X."/>
            <person name="Ma J.H."/>
            <person name="Lei L.P."/>
            <person name="Xia Z.Y."/>
        </authorList>
    </citation>
    <scope>NUCLEOTIDE SEQUENCE [LARGE SCALE GENOMIC DNA]</scope>
    <source>
        <strain evidence="2 3">LLRS-1</strain>
    </source>
</reference>
<feature type="region of interest" description="Disordered" evidence="1">
    <location>
        <begin position="416"/>
        <end position="485"/>
    </location>
</feature>
<protein>
    <submittedName>
        <fullName evidence="2">Type III effector protein (Hlk2)</fullName>
    </submittedName>
</protein>
<geneLocation type="plasmid" evidence="2 3">
    <name>pLLRS-1</name>
</geneLocation>
<feature type="compositionally biased region" description="Low complexity" evidence="1">
    <location>
        <begin position="50"/>
        <end position="64"/>
    </location>
</feature>
<evidence type="ECO:0000313" key="3">
    <source>
        <dbReference type="Proteomes" id="UP000677898"/>
    </source>
</evidence>
<evidence type="ECO:0000313" key="2">
    <source>
        <dbReference type="EMBL" id="QUP56222.1"/>
    </source>
</evidence>
<feature type="compositionally biased region" description="Basic and acidic residues" evidence="1">
    <location>
        <begin position="472"/>
        <end position="485"/>
    </location>
</feature>
<organism evidence="2 3">
    <name type="scientific">Ralstonia syzygii</name>
    <dbReference type="NCBI Taxonomy" id="28097"/>
    <lineage>
        <taxon>Bacteria</taxon>
        <taxon>Pseudomonadati</taxon>
        <taxon>Pseudomonadota</taxon>
        <taxon>Betaproteobacteria</taxon>
        <taxon>Burkholderiales</taxon>
        <taxon>Burkholderiaceae</taxon>
        <taxon>Ralstonia</taxon>
        <taxon>Ralstonia solanacearum species complex</taxon>
    </lineage>
</organism>
<keyword evidence="2" id="KW-0614">Plasmid</keyword>
<accession>A0ABX7ZML1</accession>
<dbReference type="EMBL" id="CP046730">
    <property type="protein sequence ID" value="QUP56222.1"/>
    <property type="molecule type" value="Genomic_DNA"/>
</dbReference>
<dbReference type="RefSeq" id="WP_211905134.1">
    <property type="nucleotide sequence ID" value="NZ_CP046730.1"/>
</dbReference>
<keyword evidence="3" id="KW-1185">Reference proteome</keyword>
<dbReference type="InterPro" id="IPR049928">
    <property type="entry name" value="XopP-like"/>
</dbReference>
<evidence type="ECO:0000256" key="1">
    <source>
        <dbReference type="SAM" id="MobiDB-lite"/>
    </source>
</evidence>
<feature type="compositionally biased region" description="Low complexity" evidence="1">
    <location>
        <begin position="13"/>
        <end position="26"/>
    </location>
</feature>
<dbReference type="NCBIfam" id="NF041354">
    <property type="entry name" value="XopP"/>
    <property type="match status" value="1"/>
</dbReference>
<feature type="compositionally biased region" description="Low complexity" evidence="1">
    <location>
        <begin position="458"/>
        <end position="471"/>
    </location>
</feature>
<feature type="region of interest" description="Disordered" evidence="1">
    <location>
        <begin position="1"/>
        <end position="70"/>
    </location>
</feature>
<gene>
    <name evidence="2" type="ORF">GO998_21185</name>
</gene>
<name>A0ABX7ZML1_9RALS</name>
<sequence length="738" mass="78674">MAGGKISGLHVRATAPAPANAGAPEPQQTPEPQHPGGRRVARSAELEGLAALPSPQAPASPVSAGQMRRAPLPLPAPAAEVPLEPLPAPAAEAPLDAAAIAEKKAVETALKRGSIWEKLGGGAEMTAVKQLKLARDGLVSAKAGVAALDQLMKHAVVDEADEARAELMGYLAMAAISGIETYTRVLKAAWKLECPQPRHASASAQRERVSGPAFLRQQTGLDDMAAIFDELTEYRGALDDYMRLCQAPSTPSATRVSMAAILPAVLSNRAIQNEAVRLASAVVIADSSGRLSRLAKQVTWPEFQQRVGELKAAASHGGEALSEAIGYLNVAADEGVLHMGGALTQHLTPEKLAECKAMAAEYGEGLHRVGVRLCLDAAARLEMDDTSDLWRAMLDVAHGISAYRTGLQVLCDSVSTGKAPSRARSKTKGQAASPAQEPSSARLAEAPGASRKPRGKGNRSAGSASAAGKASAARDRRTGAQKHADTVLNGFPVDLKTARQLSGEIDQIAAALDQDVGEIEAARRNPRYNAVQAADAIRGLARTWFGEAERLSEAQTSLPRTDARNGQLADRLQALELIHQRLDIQEADEIKRDALPWDQHLERLLQRGEIAHVSAPIRLPSEGDIGHQGTLFEMRIQPKPCSNEEQVAPWFLHLHTSELASAEGLHTLASDKFKAVHMKTSQEKNLGRSWEMLMRARGRFDAKVHRAPIGHALRDELFARVQVESASGRAVADPARAH</sequence>
<proteinExistence type="predicted"/>